<protein>
    <submittedName>
        <fullName evidence="1">Uncharacterized protein</fullName>
    </submittedName>
</protein>
<name>A0AAD8ZPZ5_9TELE</name>
<evidence type="ECO:0000313" key="1">
    <source>
        <dbReference type="EMBL" id="KAK1801425.1"/>
    </source>
</evidence>
<dbReference type="EMBL" id="JAROKS010000009">
    <property type="protein sequence ID" value="KAK1801425.1"/>
    <property type="molecule type" value="Genomic_DNA"/>
</dbReference>
<comment type="caution">
    <text evidence="1">The sequence shown here is derived from an EMBL/GenBank/DDBJ whole genome shotgun (WGS) entry which is preliminary data.</text>
</comment>
<keyword evidence="2" id="KW-1185">Reference proteome</keyword>
<proteinExistence type="predicted"/>
<gene>
    <name evidence="1" type="ORF">P4O66_022689</name>
</gene>
<evidence type="ECO:0000313" key="2">
    <source>
        <dbReference type="Proteomes" id="UP001239994"/>
    </source>
</evidence>
<organism evidence="1 2">
    <name type="scientific">Electrophorus voltai</name>
    <dbReference type="NCBI Taxonomy" id="2609070"/>
    <lineage>
        <taxon>Eukaryota</taxon>
        <taxon>Metazoa</taxon>
        <taxon>Chordata</taxon>
        <taxon>Craniata</taxon>
        <taxon>Vertebrata</taxon>
        <taxon>Euteleostomi</taxon>
        <taxon>Actinopterygii</taxon>
        <taxon>Neopterygii</taxon>
        <taxon>Teleostei</taxon>
        <taxon>Ostariophysi</taxon>
        <taxon>Gymnotiformes</taxon>
        <taxon>Gymnotoidei</taxon>
        <taxon>Gymnotidae</taxon>
        <taxon>Electrophorus</taxon>
    </lineage>
</organism>
<reference evidence="1" key="1">
    <citation type="submission" date="2023-03" db="EMBL/GenBank/DDBJ databases">
        <title>Electrophorus voltai genome.</title>
        <authorList>
            <person name="Bian C."/>
        </authorList>
    </citation>
    <scope>NUCLEOTIDE SEQUENCE</scope>
    <source>
        <strain evidence="1">CB-2022</strain>
        <tissue evidence="1">Muscle</tissue>
    </source>
</reference>
<dbReference type="AlphaFoldDB" id="A0AAD8ZPZ5"/>
<dbReference type="Proteomes" id="UP001239994">
    <property type="component" value="Unassembled WGS sequence"/>
</dbReference>
<sequence>MCSVFESVYMYRSVCASVYMYR</sequence>
<accession>A0AAD8ZPZ5</accession>
<feature type="non-terminal residue" evidence="1">
    <location>
        <position position="1"/>
    </location>
</feature>